<comment type="caution">
    <text evidence="2">The sequence shown here is derived from an EMBL/GenBank/DDBJ whole genome shotgun (WGS) entry which is preliminary data.</text>
</comment>
<gene>
    <name evidence="2" type="ORF">DXG03_009547</name>
</gene>
<dbReference type="Pfam" id="PF20179">
    <property type="entry name" value="MSS51_C"/>
    <property type="match status" value="1"/>
</dbReference>
<protein>
    <recommendedName>
        <fullName evidence="1">Mitochondrial splicing suppressor 51-like C-terminal domain-containing protein</fullName>
    </recommendedName>
</protein>
<organism evidence="2 3">
    <name type="scientific">Asterophora parasitica</name>
    <dbReference type="NCBI Taxonomy" id="117018"/>
    <lineage>
        <taxon>Eukaryota</taxon>
        <taxon>Fungi</taxon>
        <taxon>Dikarya</taxon>
        <taxon>Basidiomycota</taxon>
        <taxon>Agaricomycotina</taxon>
        <taxon>Agaricomycetes</taxon>
        <taxon>Agaricomycetidae</taxon>
        <taxon>Agaricales</taxon>
        <taxon>Tricholomatineae</taxon>
        <taxon>Lyophyllaceae</taxon>
        <taxon>Asterophora</taxon>
    </lineage>
</organism>
<reference evidence="2" key="2">
    <citation type="submission" date="2021-10" db="EMBL/GenBank/DDBJ databases">
        <title>Phylogenomics reveals ancestral predisposition of the termite-cultivated fungus Termitomyces towards a domesticated lifestyle.</title>
        <authorList>
            <person name="Auxier B."/>
            <person name="Grum-Grzhimaylo A."/>
            <person name="Cardenas M.E."/>
            <person name="Lodge J.D."/>
            <person name="Laessoe T."/>
            <person name="Pedersen O."/>
            <person name="Smith M.E."/>
            <person name="Kuyper T.W."/>
            <person name="Franco-Molano E.A."/>
            <person name="Baroni T.J."/>
            <person name="Aanen D.K."/>
        </authorList>
    </citation>
    <scope>NUCLEOTIDE SEQUENCE</scope>
    <source>
        <strain evidence="2">AP01</strain>
        <tissue evidence="2">Mycelium</tissue>
    </source>
</reference>
<dbReference type="EMBL" id="JABCKV010000092">
    <property type="protein sequence ID" value="KAG5643863.1"/>
    <property type="molecule type" value="Genomic_DNA"/>
</dbReference>
<reference evidence="2" key="1">
    <citation type="submission" date="2020-07" db="EMBL/GenBank/DDBJ databases">
        <authorList>
            <person name="Nieuwenhuis M."/>
            <person name="Van De Peppel L.J.J."/>
        </authorList>
    </citation>
    <scope>NUCLEOTIDE SEQUENCE</scope>
    <source>
        <strain evidence="2">AP01</strain>
        <tissue evidence="2">Mycelium</tissue>
    </source>
</reference>
<dbReference type="PANTHER" id="PTHR28069">
    <property type="entry name" value="GH20023P"/>
    <property type="match status" value="1"/>
</dbReference>
<dbReference type="Proteomes" id="UP000775547">
    <property type="component" value="Unassembled WGS sequence"/>
</dbReference>
<evidence type="ECO:0000313" key="3">
    <source>
        <dbReference type="Proteomes" id="UP000775547"/>
    </source>
</evidence>
<name>A0A9P7G815_9AGAR</name>
<keyword evidence="3" id="KW-1185">Reference proteome</keyword>
<dbReference type="AlphaFoldDB" id="A0A9P7G815"/>
<accession>A0A9P7G815</accession>
<dbReference type="InterPro" id="IPR046824">
    <property type="entry name" value="Mss51-like_C"/>
</dbReference>
<dbReference type="PANTHER" id="PTHR28069:SF2">
    <property type="entry name" value="GH20023P"/>
    <property type="match status" value="1"/>
</dbReference>
<evidence type="ECO:0000259" key="1">
    <source>
        <dbReference type="Pfam" id="PF20179"/>
    </source>
</evidence>
<dbReference type="OrthoDB" id="432970at2759"/>
<sequence length="282" mass="31747">MNQEIRQDVAFETFISGANQGEFRWAPERVKPSWSSLKNGSWGSEFQAELVSTFGVSSDVVGPFLRSASVGLSMPMTILWALEHLNDDESWTRKNTLTIHLLGAYEIEVMNAQTFEEILHRLPDVNNLKLVLCGPELVNITSARERNQEINMETCPNCSRDRRKRVHQLFPQPYHDMARGQGNKFVKPDLAIAFNSGSSQQAVESWKETIAFLSKNEIPTVFTAYNREEAEVEAQLLKLAGRHLVPSLGPIKNPWGSILARKEPNKVTGFYAVNGWLAGGFR</sequence>
<evidence type="ECO:0000313" key="2">
    <source>
        <dbReference type="EMBL" id="KAG5643863.1"/>
    </source>
</evidence>
<feature type="domain" description="Mitochondrial splicing suppressor 51-like C-terminal" evidence="1">
    <location>
        <begin position="75"/>
        <end position="263"/>
    </location>
</feature>
<proteinExistence type="predicted"/>